<proteinExistence type="predicted"/>
<keyword evidence="4 5" id="KW-0472">Membrane</keyword>
<keyword evidence="3 5" id="KW-1133">Transmembrane helix</keyword>
<evidence type="ECO:0000256" key="3">
    <source>
        <dbReference type="ARBA" id="ARBA00022989"/>
    </source>
</evidence>
<dbReference type="InterPro" id="IPR006977">
    <property type="entry name" value="Yip1_dom"/>
</dbReference>
<evidence type="ECO:0000256" key="2">
    <source>
        <dbReference type="ARBA" id="ARBA00022692"/>
    </source>
</evidence>
<dbReference type="RefSeq" id="WP_096206026.1">
    <property type="nucleotide sequence ID" value="NZ_FZMP01000177.1"/>
</dbReference>
<comment type="subcellular location">
    <subcellularLocation>
        <location evidence="1">Membrane</location>
        <topology evidence="1">Multi-pass membrane protein</topology>
    </subcellularLocation>
</comment>
<evidence type="ECO:0000313" key="7">
    <source>
        <dbReference type="EMBL" id="SNQ61320.1"/>
    </source>
</evidence>
<feature type="domain" description="Yip1" evidence="6">
    <location>
        <begin position="9"/>
        <end position="209"/>
    </location>
</feature>
<organism evidence="7 8">
    <name type="scientific">Candidatus Methanoperedens nitratireducens</name>
    <dbReference type="NCBI Taxonomy" id="1392998"/>
    <lineage>
        <taxon>Archaea</taxon>
        <taxon>Methanobacteriati</taxon>
        <taxon>Methanobacteriota</taxon>
        <taxon>Stenosarchaea group</taxon>
        <taxon>Methanomicrobia</taxon>
        <taxon>Methanosarcinales</taxon>
        <taxon>ANME-2 cluster</taxon>
        <taxon>Candidatus Methanoperedentaceae</taxon>
        <taxon>Candidatus Methanoperedens</taxon>
    </lineage>
</organism>
<feature type="transmembrane region" description="Helical" evidence="5">
    <location>
        <begin position="113"/>
        <end position="135"/>
    </location>
</feature>
<dbReference type="Pfam" id="PF04893">
    <property type="entry name" value="Yip1"/>
    <property type="match status" value="1"/>
</dbReference>
<dbReference type="Proteomes" id="UP000218615">
    <property type="component" value="Unassembled WGS sequence"/>
</dbReference>
<evidence type="ECO:0000256" key="5">
    <source>
        <dbReference type="SAM" id="Phobius"/>
    </source>
</evidence>
<evidence type="ECO:0000259" key="6">
    <source>
        <dbReference type="Pfam" id="PF04893"/>
    </source>
</evidence>
<protein>
    <submittedName>
        <fullName evidence="7">Putative Yip1 domain-containing protein</fullName>
    </submittedName>
</protein>
<feature type="transmembrane region" description="Helical" evidence="5">
    <location>
        <begin position="30"/>
        <end position="48"/>
    </location>
</feature>
<feature type="transmembrane region" description="Helical" evidence="5">
    <location>
        <begin position="68"/>
        <end position="101"/>
    </location>
</feature>
<keyword evidence="8" id="KW-1185">Reference proteome</keyword>
<gene>
    <name evidence="7" type="ORF">MNV_320007</name>
</gene>
<dbReference type="AlphaFoldDB" id="A0A284VPU4"/>
<reference evidence="8" key="1">
    <citation type="submission" date="2017-06" db="EMBL/GenBank/DDBJ databases">
        <authorList>
            <person name="Cremers G."/>
        </authorList>
    </citation>
    <scope>NUCLEOTIDE SEQUENCE [LARGE SCALE GENOMIC DNA]</scope>
</reference>
<dbReference type="GO" id="GO:0016020">
    <property type="term" value="C:membrane"/>
    <property type="evidence" value="ECO:0007669"/>
    <property type="project" value="UniProtKB-SubCell"/>
</dbReference>
<sequence>MSFVEKVVETIKNPKNAMKSIAEQPMIEEAVAIVGIYAVLSALAGYVQSYKVTYIYEGFENMPPSLPSVMAIFAVAGGLVGAFIVWLVGAGIIHLISMALGGEGKFYPQMMTVIGYSMVPMIFAGIITLVMLSMLEPMTITISRTNPMAVKELYNNPYIIASSIIGLIMQIWFSIILFFGIQSAHKLTPARSAIVAGIPLAVIVISFILSIWSRSIS</sequence>
<evidence type="ECO:0000256" key="4">
    <source>
        <dbReference type="ARBA" id="ARBA00023136"/>
    </source>
</evidence>
<evidence type="ECO:0000313" key="8">
    <source>
        <dbReference type="Proteomes" id="UP000218615"/>
    </source>
</evidence>
<dbReference type="EMBL" id="FZMP01000177">
    <property type="protein sequence ID" value="SNQ61320.1"/>
    <property type="molecule type" value="Genomic_DNA"/>
</dbReference>
<name>A0A284VPU4_9EURY</name>
<evidence type="ECO:0000256" key="1">
    <source>
        <dbReference type="ARBA" id="ARBA00004141"/>
    </source>
</evidence>
<accession>A0A284VPU4</accession>
<keyword evidence="2 5" id="KW-0812">Transmembrane</keyword>
<feature type="transmembrane region" description="Helical" evidence="5">
    <location>
        <begin position="193"/>
        <end position="212"/>
    </location>
</feature>
<feature type="transmembrane region" description="Helical" evidence="5">
    <location>
        <begin position="158"/>
        <end position="181"/>
    </location>
</feature>
<dbReference type="OrthoDB" id="147109at2157"/>